<dbReference type="HAMAP" id="MF_00198">
    <property type="entry name" value="Spermidine_synth"/>
    <property type="match status" value="1"/>
</dbReference>
<dbReference type="InterPro" id="IPR030374">
    <property type="entry name" value="PABS"/>
</dbReference>
<keyword evidence="3" id="KW-0620">Polyamine biosynthesis</keyword>
<dbReference type="InterPro" id="IPR001045">
    <property type="entry name" value="Spermi_synthase"/>
</dbReference>
<dbReference type="EC" id="2.5.1.16" evidence="6"/>
<protein>
    <submittedName>
        <fullName evidence="6">Spermidine synthase</fullName>
        <ecNumber evidence="6">2.5.1.16</ecNumber>
    </submittedName>
</protein>
<evidence type="ECO:0000256" key="3">
    <source>
        <dbReference type="PROSITE-ProRule" id="PRU00354"/>
    </source>
</evidence>
<dbReference type="EMBL" id="KC584065">
    <property type="protein sequence ID" value="AGT02793.1"/>
    <property type="molecule type" value="Genomic_DNA"/>
</dbReference>
<comment type="similarity">
    <text evidence="1 4">Belongs to the spermidine/spermine synthase family.</text>
</comment>
<dbReference type="GO" id="GO:0005829">
    <property type="term" value="C:cytosol"/>
    <property type="evidence" value="ECO:0007669"/>
    <property type="project" value="TreeGrafter"/>
</dbReference>
<reference evidence="6" key="1">
    <citation type="submission" date="2013-02" db="EMBL/GenBank/DDBJ databases">
        <title>Genomic Cooperation Between Trypanosomatids and Their Bacterial Endosymbionts in the Synthesis of Essential Amino Acids Heavily Influenced by Multiple Lateral Gene Transfer Events.</title>
        <authorList>
            <person name="Alves J.M.P."/>
            <person name="Klein C."/>
            <person name="Maia da Silva F."/>
            <person name="Costa Martins A.G."/>
            <person name="Serrano M.G."/>
            <person name="Buck G.A."/>
            <person name="Vasconcelos A.T.R."/>
            <person name="France-Sagot M."/>
            <person name="Teixeira M.M.G."/>
            <person name="Motta M.C.M."/>
            <person name="Camargo E.P."/>
        </authorList>
    </citation>
    <scope>NUCLEOTIDE SEQUENCE</scope>
</reference>
<dbReference type="Gene3D" id="2.30.140.10">
    <property type="entry name" value="Spermidine synthase, tetramerisation domain"/>
    <property type="match status" value="1"/>
</dbReference>
<evidence type="ECO:0000256" key="4">
    <source>
        <dbReference type="RuleBase" id="RU003836"/>
    </source>
</evidence>
<dbReference type="GO" id="GO:0008295">
    <property type="term" value="P:spermidine biosynthetic process"/>
    <property type="evidence" value="ECO:0007669"/>
    <property type="project" value="TreeGrafter"/>
</dbReference>
<proteinExistence type="inferred from homology"/>
<dbReference type="InterPro" id="IPR037163">
    <property type="entry name" value="Spermidine_synt_N_sf"/>
</dbReference>
<sequence length="305" mass="33944">MPGPGLLEDGWFREENAQWPGIAQGLKVEKVLYDEPGEFQHLTVFESDPKGPWGTVMALDGAIQFTDYDEFVYHEMLAHVSLCAHRKPEKVLIIGGGDGGVVREVIKHQDNEKGIVQSVELVDIDGRVIEQSKLHFPQIASGYSHPSVTATVGDGCAFVRNAPDNSYDIIIIDTTDPEGPASELFGIDFYKNVLRVLRPGGIVCNQGESIWLHRPLIEKMLHFLRHDVGFDHVKYAMIYIPTYPGGSIGTLMCSKDPENDVTKPLRPVEELPFAKDLQYYTSAMHAAAFVLPRFASYLNEETASK</sequence>
<dbReference type="PROSITE" id="PS51006">
    <property type="entry name" value="PABS_2"/>
    <property type="match status" value="1"/>
</dbReference>
<evidence type="ECO:0000259" key="5">
    <source>
        <dbReference type="PROSITE" id="PS51006"/>
    </source>
</evidence>
<dbReference type="CDD" id="cd02440">
    <property type="entry name" value="AdoMet_MTases"/>
    <property type="match status" value="1"/>
</dbReference>
<dbReference type="NCBIfam" id="NF002010">
    <property type="entry name" value="PRK00811.1"/>
    <property type="match status" value="1"/>
</dbReference>
<dbReference type="InterPro" id="IPR035246">
    <property type="entry name" value="Spermidine_synt_N"/>
</dbReference>
<dbReference type="FunFam" id="3.40.50.150:FF:000013">
    <property type="entry name" value="Spermidine synthase"/>
    <property type="match status" value="1"/>
</dbReference>
<dbReference type="Pfam" id="PF17284">
    <property type="entry name" value="Spermine_synt_N"/>
    <property type="match status" value="1"/>
</dbReference>
<organism evidence="6">
    <name type="scientific">Angomonas desouzai</name>
    <dbReference type="NCBI Taxonomy" id="59800"/>
    <lineage>
        <taxon>Eukaryota</taxon>
        <taxon>Discoba</taxon>
        <taxon>Euglenozoa</taxon>
        <taxon>Kinetoplastea</taxon>
        <taxon>Metakinetoplastina</taxon>
        <taxon>Trypanosomatida</taxon>
        <taxon>Trypanosomatidae</taxon>
        <taxon>Strigomonadinae</taxon>
        <taxon>Angomonas</taxon>
    </lineage>
</organism>
<evidence type="ECO:0000313" key="6">
    <source>
        <dbReference type="EMBL" id="AGT02793.1"/>
    </source>
</evidence>
<evidence type="ECO:0000256" key="2">
    <source>
        <dbReference type="ARBA" id="ARBA00022679"/>
    </source>
</evidence>
<dbReference type="GO" id="GO:0004766">
    <property type="term" value="F:spermidine synthase activity"/>
    <property type="evidence" value="ECO:0007669"/>
    <property type="project" value="UniProtKB-EC"/>
</dbReference>
<accession>U5KMK3</accession>
<dbReference type="AlphaFoldDB" id="U5KMK3"/>
<dbReference type="Pfam" id="PF01564">
    <property type="entry name" value="Spermine_synth"/>
    <property type="match status" value="1"/>
</dbReference>
<feature type="active site" description="Proton acceptor" evidence="3">
    <location>
        <position position="173"/>
    </location>
</feature>
<keyword evidence="2 3" id="KW-0808">Transferase</keyword>
<feature type="domain" description="PABS" evidence="5">
    <location>
        <begin position="9"/>
        <end position="255"/>
    </location>
</feature>
<dbReference type="Gene3D" id="3.40.50.150">
    <property type="entry name" value="Vaccinia Virus protein VP39"/>
    <property type="match status" value="1"/>
</dbReference>
<dbReference type="PANTHER" id="PTHR11558">
    <property type="entry name" value="SPERMIDINE/SPERMINE SYNTHASE"/>
    <property type="match status" value="1"/>
</dbReference>
<dbReference type="PROSITE" id="PS01330">
    <property type="entry name" value="PABS_1"/>
    <property type="match status" value="1"/>
</dbReference>
<dbReference type="InterPro" id="IPR030373">
    <property type="entry name" value="PABS_CS"/>
</dbReference>
<dbReference type="NCBIfam" id="TIGR00417">
    <property type="entry name" value="speE"/>
    <property type="match status" value="1"/>
</dbReference>
<dbReference type="InterPro" id="IPR029063">
    <property type="entry name" value="SAM-dependent_MTases_sf"/>
</dbReference>
<name>U5KMK3_9TRYP</name>
<evidence type="ECO:0000256" key="1">
    <source>
        <dbReference type="ARBA" id="ARBA00007867"/>
    </source>
</evidence>
<dbReference type="PANTHER" id="PTHR11558:SF11">
    <property type="entry name" value="SPERMIDINE SYNTHASE"/>
    <property type="match status" value="1"/>
</dbReference>
<dbReference type="SUPFAM" id="SSF53335">
    <property type="entry name" value="S-adenosyl-L-methionine-dependent methyltransferases"/>
    <property type="match status" value="1"/>
</dbReference>